<feature type="compositionally biased region" description="Acidic residues" evidence="1">
    <location>
        <begin position="1"/>
        <end position="42"/>
    </location>
</feature>
<proteinExistence type="predicted"/>
<keyword evidence="3" id="KW-1185">Reference proteome</keyword>
<accession>A0A5C6XFA1</accession>
<feature type="region of interest" description="Disordered" evidence="1">
    <location>
        <begin position="1"/>
        <end position="54"/>
    </location>
</feature>
<protein>
    <submittedName>
        <fullName evidence="2">Uncharacterized protein</fullName>
    </submittedName>
</protein>
<organism evidence="2 3">
    <name type="scientific">Lujinxingia vulgaris</name>
    <dbReference type="NCBI Taxonomy" id="2600176"/>
    <lineage>
        <taxon>Bacteria</taxon>
        <taxon>Deltaproteobacteria</taxon>
        <taxon>Bradymonadales</taxon>
        <taxon>Lujinxingiaceae</taxon>
        <taxon>Lujinxingia</taxon>
    </lineage>
</organism>
<dbReference type="OrthoDB" id="129834at2"/>
<reference evidence="2 3" key="1">
    <citation type="submission" date="2019-08" db="EMBL/GenBank/DDBJ databases">
        <title>Bradymonadales sp. TMQ4.</title>
        <authorList>
            <person name="Liang Q."/>
        </authorList>
    </citation>
    <scope>NUCLEOTIDE SEQUENCE [LARGE SCALE GENOMIC DNA]</scope>
    <source>
        <strain evidence="2 3">TMQ4</strain>
    </source>
</reference>
<comment type="caution">
    <text evidence="2">The sequence shown here is derived from an EMBL/GenBank/DDBJ whole genome shotgun (WGS) entry which is preliminary data.</text>
</comment>
<evidence type="ECO:0000313" key="2">
    <source>
        <dbReference type="EMBL" id="TXD38063.1"/>
    </source>
</evidence>
<evidence type="ECO:0000313" key="3">
    <source>
        <dbReference type="Proteomes" id="UP000321412"/>
    </source>
</evidence>
<dbReference type="RefSeq" id="WP_146980009.1">
    <property type="nucleotide sequence ID" value="NZ_VOSM01000002.1"/>
</dbReference>
<dbReference type="Proteomes" id="UP000321412">
    <property type="component" value="Unassembled WGS sequence"/>
</dbReference>
<sequence>MSHESEEEVEESLDFDDGFDPEIEEDIELDDDFDADEEEEDFVPSKSSSSSDSDLVDANYADVVKANPKRLNAAQRKKAASVIEGIISDAELSDPEGQARAWKKLSDKFGVADARPFDISAELTENDVIDHPRFGVGFVVQLLTPTKVEVIFEDGLKKLAHNLKR</sequence>
<name>A0A5C6XFA1_9DELT</name>
<evidence type="ECO:0000256" key="1">
    <source>
        <dbReference type="SAM" id="MobiDB-lite"/>
    </source>
</evidence>
<dbReference type="EMBL" id="VOSM01000002">
    <property type="protein sequence ID" value="TXD38063.1"/>
    <property type="molecule type" value="Genomic_DNA"/>
</dbReference>
<dbReference type="AlphaFoldDB" id="A0A5C6XFA1"/>
<gene>
    <name evidence="2" type="ORF">FRC98_03965</name>
</gene>